<keyword evidence="1" id="KW-0723">Serine/threonine-protein kinase</keyword>
<sequence length="358" mass="40583">MSNQSKSQPLKSCVCNDHVKSKSTTPLFSEISSLCNSHLLDTMHDDEEEIPSAAKKLLKKFNYNIVKFIDKGSTSKVYKVSRNDQLYAAKIVDYNKLSDLIRKRFLPNEMKLVTSLNHPNIIRTEEVLTDDECSIIISEFGTDGDLMSYIERQTASVDIKRAKQWAVQIIQGLVYLHSKGIAHLDVKADNVLLCQGVAKLSDFTYAQISLDPKTNNVIPCTTFCGTLEYKAPETLHRAAPFNPFIADCFSLGVLIFTLVTMEFPFGSGSDLRTTAGLQRLYEDIQNKQWQPNHLIKADRKLYSLLKQLLNPDIDERITVEQALMHPWFDSVIGKKNNDIDKDNQKVNSITSLNQIFKK</sequence>
<gene>
    <name evidence="7" type="ORF">DERP_012977</name>
</gene>
<dbReference type="InterPro" id="IPR011009">
    <property type="entry name" value="Kinase-like_dom_sf"/>
</dbReference>
<evidence type="ECO:0000256" key="5">
    <source>
        <dbReference type="ARBA" id="ARBA00022840"/>
    </source>
</evidence>
<dbReference type="PANTHER" id="PTHR24345:SF0">
    <property type="entry name" value="CELL CYCLE SERINE_THREONINE-PROTEIN KINASE CDC5_MSD2"/>
    <property type="match status" value="1"/>
</dbReference>
<keyword evidence="3" id="KW-0547">Nucleotide-binding</keyword>
<dbReference type="Pfam" id="PF00069">
    <property type="entry name" value="Pkinase"/>
    <property type="match status" value="1"/>
</dbReference>
<dbReference type="SUPFAM" id="SSF56112">
    <property type="entry name" value="Protein kinase-like (PK-like)"/>
    <property type="match status" value="1"/>
</dbReference>
<keyword evidence="8" id="KW-1185">Reference proteome</keyword>
<reference evidence="7 8" key="2">
    <citation type="journal article" date="2022" name="Mol. Biol. Evol.">
        <title>Comparative Genomics Reveals Insights into the Divergent Evolution of Astigmatic Mites and Household Pest Adaptations.</title>
        <authorList>
            <person name="Xiong Q."/>
            <person name="Wan A.T."/>
            <person name="Liu X."/>
            <person name="Fung C.S."/>
            <person name="Xiao X."/>
            <person name="Malainual N."/>
            <person name="Hou J."/>
            <person name="Wang L."/>
            <person name="Wang M."/>
            <person name="Yang K.Y."/>
            <person name="Cui Y."/>
            <person name="Leung E.L."/>
            <person name="Nong W."/>
            <person name="Shin S.K."/>
            <person name="Au S.W."/>
            <person name="Jeong K.Y."/>
            <person name="Chew F.T."/>
            <person name="Hui J.H."/>
            <person name="Leung T.F."/>
            <person name="Tungtrongchitr A."/>
            <person name="Zhong N."/>
            <person name="Liu Z."/>
            <person name="Tsui S.K."/>
        </authorList>
    </citation>
    <scope>NUCLEOTIDE SEQUENCE [LARGE SCALE GENOMIC DNA]</scope>
    <source>
        <strain evidence="7">Derp</strain>
    </source>
</reference>
<name>A0ABQ8ISG9_DERPT</name>
<evidence type="ECO:0000256" key="2">
    <source>
        <dbReference type="ARBA" id="ARBA00022679"/>
    </source>
</evidence>
<dbReference type="InterPro" id="IPR008271">
    <property type="entry name" value="Ser/Thr_kinase_AS"/>
</dbReference>
<evidence type="ECO:0000313" key="7">
    <source>
        <dbReference type="EMBL" id="KAH9413266.1"/>
    </source>
</evidence>
<dbReference type="PANTHER" id="PTHR24345">
    <property type="entry name" value="SERINE/THREONINE-PROTEIN KINASE PLK"/>
    <property type="match status" value="1"/>
</dbReference>
<dbReference type="PROSITE" id="PS00108">
    <property type="entry name" value="PROTEIN_KINASE_ST"/>
    <property type="match status" value="1"/>
</dbReference>
<evidence type="ECO:0000259" key="6">
    <source>
        <dbReference type="PROSITE" id="PS50011"/>
    </source>
</evidence>
<feature type="domain" description="Protein kinase" evidence="6">
    <location>
        <begin position="63"/>
        <end position="328"/>
    </location>
</feature>
<keyword evidence="2" id="KW-0808">Transferase</keyword>
<dbReference type="Proteomes" id="UP000887458">
    <property type="component" value="Unassembled WGS sequence"/>
</dbReference>
<reference evidence="7 8" key="1">
    <citation type="journal article" date="2018" name="J. Allergy Clin. Immunol.">
        <title>High-quality assembly of Dermatophagoides pteronyssinus genome and transcriptome reveals a wide range of novel allergens.</title>
        <authorList>
            <person name="Liu X.Y."/>
            <person name="Yang K.Y."/>
            <person name="Wang M.Q."/>
            <person name="Kwok J.S."/>
            <person name="Zeng X."/>
            <person name="Yang Z."/>
            <person name="Xiao X.J."/>
            <person name="Lau C.P."/>
            <person name="Li Y."/>
            <person name="Huang Z.M."/>
            <person name="Ba J.G."/>
            <person name="Yim A.K."/>
            <person name="Ouyang C.Y."/>
            <person name="Ngai S.M."/>
            <person name="Chan T.F."/>
            <person name="Leung E.L."/>
            <person name="Liu L."/>
            <person name="Liu Z.G."/>
            <person name="Tsui S.K."/>
        </authorList>
    </citation>
    <scope>NUCLEOTIDE SEQUENCE [LARGE SCALE GENOMIC DNA]</scope>
    <source>
        <strain evidence="7">Derp</strain>
    </source>
</reference>
<evidence type="ECO:0000256" key="3">
    <source>
        <dbReference type="ARBA" id="ARBA00022741"/>
    </source>
</evidence>
<organism evidence="7 8">
    <name type="scientific">Dermatophagoides pteronyssinus</name>
    <name type="common">European house dust mite</name>
    <dbReference type="NCBI Taxonomy" id="6956"/>
    <lineage>
        <taxon>Eukaryota</taxon>
        <taxon>Metazoa</taxon>
        <taxon>Ecdysozoa</taxon>
        <taxon>Arthropoda</taxon>
        <taxon>Chelicerata</taxon>
        <taxon>Arachnida</taxon>
        <taxon>Acari</taxon>
        <taxon>Acariformes</taxon>
        <taxon>Sarcoptiformes</taxon>
        <taxon>Astigmata</taxon>
        <taxon>Psoroptidia</taxon>
        <taxon>Analgoidea</taxon>
        <taxon>Pyroglyphidae</taxon>
        <taxon>Dermatophagoidinae</taxon>
        <taxon>Dermatophagoides</taxon>
    </lineage>
</organism>
<keyword evidence="5" id="KW-0067">ATP-binding</keyword>
<dbReference type="PROSITE" id="PS50011">
    <property type="entry name" value="PROTEIN_KINASE_DOM"/>
    <property type="match status" value="1"/>
</dbReference>
<dbReference type="Gene3D" id="1.10.510.10">
    <property type="entry name" value="Transferase(Phosphotransferase) domain 1"/>
    <property type="match status" value="1"/>
</dbReference>
<evidence type="ECO:0000256" key="4">
    <source>
        <dbReference type="ARBA" id="ARBA00022777"/>
    </source>
</evidence>
<comment type="caution">
    <text evidence="7">The sequence shown here is derived from an EMBL/GenBank/DDBJ whole genome shotgun (WGS) entry which is preliminary data.</text>
</comment>
<evidence type="ECO:0000313" key="8">
    <source>
        <dbReference type="Proteomes" id="UP000887458"/>
    </source>
</evidence>
<dbReference type="InterPro" id="IPR000719">
    <property type="entry name" value="Prot_kinase_dom"/>
</dbReference>
<keyword evidence="4" id="KW-0418">Kinase</keyword>
<dbReference type="EMBL" id="NJHN03000122">
    <property type="protein sequence ID" value="KAH9413266.1"/>
    <property type="molecule type" value="Genomic_DNA"/>
</dbReference>
<dbReference type="SMART" id="SM00220">
    <property type="entry name" value="S_TKc"/>
    <property type="match status" value="1"/>
</dbReference>
<evidence type="ECO:0000256" key="1">
    <source>
        <dbReference type="ARBA" id="ARBA00022527"/>
    </source>
</evidence>
<accession>A0ABQ8ISG9</accession>
<protein>
    <recommendedName>
        <fullName evidence="6">Protein kinase domain-containing protein</fullName>
    </recommendedName>
</protein>
<proteinExistence type="predicted"/>